<dbReference type="Proteomes" id="UP000702544">
    <property type="component" value="Unassembled WGS sequence"/>
</dbReference>
<dbReference type="Gene3D" id="3.30.930.10">
    <property type="entry name" value="Bira Bifunctional Protein, Domain 2"/>
    <property type="match status" value="1"/>
</dbReference>
<dbReference type="AlphaFoldDB" id="A0AAE4ZD82"/>
<dbReference type="InterPro" id="IPR004408">
    <property type="entry name" value="Biotin_CoA_COase_ligase"/>
</dbReference>
<dbReference type="CDD" id="cd16442">
    <property type="entry name" value="BPL"/>
    <property type="match status" value="1"/>
</dbReference>
<reference evidence="3 4" key="1">
    <citation type="submission" date="2020-01" db="EMBL/GenBank/DDBJ databases">
        <title>Genomes assembled from Gulf of Kutch pelagic sediment metagenomes.</title>
        <authorList>
            <person name="Chandrashekar M."/>
            <person name="Mahajan M.S."/>
            <person name="Dave K.J."/>
            <person name="Vatsa P."/>
            <person name="Nathani N.M."/>
        </authorList>
    </citation>
    <scope>NUCLEOTIDE SEQUENCE [LARGE SCALE GENOMIC DNA]</scope>
    <source>
        <strain evidence="3">KS3-K002</strain>
    </source>
</reference>
<proteinExistence type="predicted"/>
<dbReference type="NCBIfam" id="TIGR00121">
    <property type="entry name" value="birA_ligase"/>
    <property type="match status" value="1"/>
</dbReference>
<protein>
    <submittedName>
        <fullName evidence="3">Biotin--[acetyl-CoA-carboxylase] ligase</fullName>
        <ecNumber evidence="3">6.3.4.15</ecNumber>
    </submittedName>
</protein>
<dbReference type="InterPro" id="IPR045864">
    <property type="entry name" value="aa-tRNA-synth_II/BPL/LPL"/>
</dbReference>
<evidence type="ECO:0000259" key="2">
    <source>
        <dbReference type="PROSITE" id="PS51733"/>
    </source>
</evidence>
<evidence type="ECO:0000313" key="3">
    <source>
        <dbReference type="EMBL" id="NIR76030.1"/>
    </source>
</evidence>
<dbReference type="PROSITE" id="PS51733">
    <property type="entry name" value="BPL_LPL_CATALYTIC"/>
    <property type="match status" value="1"/>
</dbReference>
<keyword evidence="1 3" id="KW-0436">Ligase</keyword>
<feature type="domain" description="BPL/LPL catalytic" evidence="2">
    <location>
        <begin position="9"/>
        <end position="201"/>
    </location>
</feature>
<dbReference type="InterPro" id="IPR004143">
    <property type="entry name" value="BPL_LPL_catalytic"/>
</dbReference>
<dbReference type="Pfam" id="PF03099">
    <property type="entry name" value="BPL_LplA_LipB"/>
    <property type="match status" value="1"/>
</dbReference>
<dbReference type="PANTHER" id="PTHR12835:SF5">
    <property type="entry name" value="BIOTIN--PROTEIN LIGASE"/>
    <property type="match status" value="1"/>
</dbReference>
<dbReference type="SUPFAM" id="SSF55681">
    <property type="entry name" value="Class II aaRS and biotin synthetases"/>
    <property type="match status" value="1"/>
</dbReference>
<sequence>MTRKASTWEGESLKALQQRWDRADVHLYSRVDSTNARALELAAAGAPAGTIVLADEQTAGRGIESRRWHSPRGAGLYLSLLLRPRELANPLLVPLLAGLGAARAADELIGASAVGVKWPNDLIAADRKAGGVLSEASWAGSEPNHLVIGIGVNVHGTARDFPPALRDVAISLDTAAGRSISRLELADLIVREVENRCVDPPVTLDRETLREFDNHDWLRDRRCSVVSEDEEPRQGIAVGIAPDGALLFRPDGGALARVTTGRVVVPELPTPDF</sequence>
<dbReference type="Gene3D" id="2.30.30.100">
    <property type="match status" value="1"/>
</dbReference>
<dbReference type="GO" id="GO:0005737">
    <property type="term" value="C:cytoplasm"/>
    <property type="evidence" value="ECO:0007669"/>
    <property type="project" value="TreeGrafter"/>
</dbReference>
<dbReference type="EMBL" id="JAACAK010000112">
    <property type="protein sequence ID" value="NIR76030.1"/>
    <property type="molecule type" value="Genomic_DNA"/>
</dbReference>
<evidence type="ECO:0000313" key="4">
    <source>
        <dbReference type="Proteomes" id="UP000702544"/>
    </source>
</evidence>
<comment type="caution">
    <text evidence="3">The sequence shown here is derived from an EMBL/GenBank/DDBJ whole genome shotgun (WGS) entry which is preliminary data.</text>
</comment>
<organism evidence="3 4">
    <name type="scientific">Candidatus Kutchimonas denitrificans</name>
    <dbReference type="NCBI Taxonomy" id="3056748"/>
    <lineage>
        <taxon>Bacteria</taxon>
        <taxon>Pseudomonadati</taxon>
        <taxon>Gemmatimonadota</taxon>
        <taxon>Gemmatimonadia</taxon>
        <taxon>Candidatus Palauibacterales</taxon>
        <taxon>Candidatus Palauibacteraceae</taxon>
        <taxon>Candidatus Kutchimonas</taxon>
    </lineage>
</organism>
<dbReference type="GO" id="GO:0004077">
    <property type="term" value="F:biotin--[biotin carboxyl-carrier protein] ligase activity"/>
    <property type="evidence" value="ECO:0007669"/>
    <property type="project" value="UniProtKB-EC"/>
</dbReference>
<name>A0AAE4ZD82_9BACT</name>
<dbReference type="EC" id="6.3.4.15" evidence="3"/>
<evidence type="ECO:0000256" key="1">
    <source>
        <dbReference type="ARBA" id="ARBA00022598"/>
    </source>
</evidence>
<accession>A0AAE4ZD82</accession>
<dbReference type="PANTHER" id="PTHR12835">
    <property type="entry name" value="BIOTIN PROTEIN LIGASE"/>
    <property type="match status" value="1"/>
</dbReference>
<gene>
    <name evidence="3" type="ORF">GWO12_13125</name>
</gene>